<dbReference type="Pfam" id="PF00085">
    <property type="entry name" value="Thioredoxin"/>
    <property type="match status" value="1"/>
</dbReference>
<proteinExistence type="inferred from homology"/>
<comment type="caution">
    <text evidence="4">The sequence shown here is derived from an EMBL/GenBank/DDBJ whole genome shotgun (WGS) entry which is preliminary data.</text>
</comment>
<keyword evidence="2" id="KW-1015">Disulfide bond</keyword>
<name>A0AA40DDJ5_9PEZI</name>
<dbReference type="Gene3D" id="3.40.30.10">
    <property type="entry name" value="Glutaredoxin"/>
    <property type="match status" value="1"/>
</dbReference>
<protein>
    <submittedName>
        <fullName evidence="4">Thioredoxin-like protein</fullName>
    </submittedName>
</protein>
<comment type="similarity">
    <text evidence="1">Belongs to the thioredoxin family.</text>
</comment>
<feature type="domain" description="Thioredoxin" evidence="3">
    <location>
        <begin position="50"/>
        <end position="166"/>
    </location>
</feature>
<dbReference type="SUPFAM" id="SSF52833">
    <property type="entry name" value="Thioredoxin-like"/>
    <property type="match status" value="1"/>
</dbReference>
<sequence>MSFRLLARPATTAFRSALRTASTKTTTSSPLFALRPQFPQQTTSLLNKPRAFTTTTPKMTVHIFETAGQFKEAVAAHPVVVVDAFATWCGPCKAIAPQIAKWAEDPEFKDKIYFCKFDVDHLPELAQELGIRAMPTFIFYKDGERVDELMGANPPALLNLLRKYLGGAGSGAGGASSGEHPEPPSL</sequence>
<dbReference type="InterPro" id="IPR036249">
    <property type="entry name" value="Thioredoxin-like_sf"/>
</dbReference>
<evidence type="ECO:0000313" key="5">
    <source>
        <dbReference type="Proteomes" id="UP001174997"/>
    </source>
</evidence>
<dbReference type="EMBL" id="JAULSY010000012">
    <property type="protein sequence ID" value="KAK0672621.1"/>
    <property type="molecule type" value="Genomic_DNA"/>
</dbReference>
<dbReference type="PROSITE" id="PS51352">
    <property type="entry name" value="THIOREDOXIN_2"/>
    <property type="match status" value="1"/>
</dbReference>
<evidence type="ECO:0000313" key="4">
    <source>
        <dbReference type="EMBL" id="KAK0672621.1"/>
    </source>
</evidence>
<evidence type="ECO:0000256" key="2">
    <source>
        <dbReference type="ARBA" id="ARBA00023157"/>
    </source>
</evidence>
<organism evidence="4 5">
    <name type="scientific">Cercophora samala</name>
    <dbReference type="NCBI Taxonomy" id="330535"/>
    <lineage>
        <taxon>Eukaryota</taxon>
        <taxon>Fungi</taxon>
        <taxon>Dikarya</taxon>
        <taxon>Ascomycota</taxon>
        <taxon>Pezizomycotina</taxon>
        <taxon>Sordariomycetes</taxon>
        <taxon>Sordariomycetidae</taxon>
        <taxon>Sordariales</taxon>
        <taxon>Lasiosphaeriaceae</taxon>
        <taxon>Cercophora</taxon>
    </lineage>
</organism>
<gene>
    <name evidence="4" type="ORF">QBC41DRAFT_313634</name>
</gene>
<evidence type="ECO:0000259" key="3">
    <source>
        <dbReference type="PROSITE" id="PS51352"/>
    </source>
</evidence>
<dbReference type="PANTHER" id="PTHR46115">
    <property type="entry name" value="THIOREDOXIN-LIKE PROTEIN 1"/>
    <property type="match status" value="1"/>
</dbReference>
<dbReference type="AlphaFoldDB" id="A0AA40DDJ5"/>
<evidence type="ECO:0000256" key="1">
    <source>
        <dbReference type="ARBA" id="ARBA00008987"/>
    </source>
</evidence>
<accession>A0AA40DDJ5</accession>
<reference evidence="4" key="1">
    <citation type="submission" date="2023-06" db="EMBL/GenBank/DDBJ databases">
        <title>Genome-scale phylogeny and comparative genomics of the fungal order Sordariales.</title>
        <authorList>
            <consortium name="Lawrence Berkeley National Laboratory"/>
            <person name="Hensen N."/>
            <person name="Bonometti L."/>
            <person name="Westerberg I."/>
            <person name="Brannstrom I.O."/>
            <person name="Guillou S."/>
            <person name="Cros-Aarteil S."/>
            <person name="Calhoun S."/>
            <person name="Haridas S."/>
            <person name="Kuo A."/>
            <person name="Mondo S."/>
            <person name="Pangilinan J."/>
            <person name="Riley R."/>
            <person name="Labutti K."/>
            <person name="Andreopoulos B."/>
            <person name="Lipzen A."/>
            <person name="Chen C."/>
            <person name="Yanf M."/>
            <person name="Daum C."/>
            <person name="Ng V."/>
            <person name="Clum A."/>
            <person name="Steindorff A."/>
            <person name="Ohm R."/>
            <person name="Martin F."/>
            <person name="Silar P."/>
            <person name="Natvig D."/>
            <person name="Lalanne C."/>
            <person name="Gautier V."/>
            <person name="Ament-Velasquez S.L."/>
            <person name="Kruys A."/>
            <person name="Hutchinson M.I."/>
            <person name="Powell A.J."/>
            <person name="Barry K."/>
            <person name="Miller A.N."/>
            <person name="Grigoriev I.V."/>
            <person name="Debuchy R."/>
            <person name="Gladieux P."/>
            <person name="Thoren M.H."/>
            <person name="Johannesson H."/>
        </authorList>
    </citation>
    <scope>NUCLEOTIDE SEQUENCE</scope>
    <source>
        <strain evidence="4">CBS 307.81</strain>
    </source>
</reference>
<keyword evidence="5" id="KW-1185">Reference proteome</keyword>
<dbReference type="PRINTS" id="PR00421">
    <property type="entry name" value="THIOREDOXIN"/>
</dbReference>
<dbReference type="Proteomes" id="UP001174997">
    <property type="component" value="Unassembled WGS sequence"/>
</dbReference>
<dbReference type="CDD" id="cd02947">
    <property type="entry name" value="TRX_family"/>
    <property type="match status" value="1"/>
</dbReference>
<dbReference type="InterPro" id="IPR013766">
    <property type="entry name" value="Thioredoxin_domain"/>
</dbReference>